<keyword evidence="3" id="KW-1185">Reference proteome</keyword>
<keyword evidence="2" id="KW-0808">Transferase</keyword>
<protein>
    <submittedName>
        <fullName evidence="2">Kinase-like domain-containing protein</fullName>
    </submittedName>
</protein>
<name>A0AAD7NR18_9AGAR</name>
<dbReference type="EMBL" id="JARKIB010000015">
    <property type="protein sequence ID" value="KAJ7771500.1"/>
    <property type="molecule type" value="Genomic_DNA"/>
</dbReference>
<evidence type="ECO:0000313" key="2">
    <source>
        <dbReference type="EMBL" id="KAJ7771500.1"/>
    </source>
</evidence>
<dbReference type="AlphaFoldDB" id="A0AAD7NR18"/>
<reference evidence="2" key="1">
    <citation type="submission" date="2023-03" db="EMBL/GenBank/DDBJ databases">
        <title>Massive genome expansion in bonnet fungi (Mycena s.s.) driven by repeated elements and novel gene families across ecological guilds.</title>
        <authorList>
            <consortium name="Lawrence Berkeley National Laboratory"/>
            <person name="Harder C.B."/>
            <person name="Miyauchi S."/>
            <person name="Viragh M."/>
            <person name="Kuo A."/>
            <person name="Thoen E."/>
            <person name="Andreopoulos B."/>
            <person name="Lu D."/>
            <person name="Skrede I."/>
            <person name="Drula E."/>
            <person name="Henrissat B."/>
            <person name="Morin E."/>
            <person name="Kohler A."/>
            <person name="Barry K."/>
            <person name="LaButti K."/>
            <person name="Morin E."/>
            <person name="Salamov A."/>
            <person name="Lipzen A."/>
            <person name="Mereny Z."/>
            <person name="Hegedus B."/>
            <person name="Baldrian P."/>
            <person name="Stursova M."/>
            <person name="Weitz H."/>
            <person name="Taylor A."/>
            <person name="Grigoriev I.V."/>
            <person name="Nagy L.G."/>
            <person name="Martin F."/>
            <person name="Kauserud H."/>
        </authorList>
    </citation>
    <scope>NUCLEOTIDE SEQUENCE</scope>
    <source>
        <strain evidence="2">CBHHK182m</strain>
    </source>
</reference>
<dbReference type="SUPFAM" id="SSF56112">
    <property type="entry name" value="Protein kinase-like (PK-like)"/>
    <property type="match status" value="1"/>
</dbReference>
<feature type="domain" description="Aminoglycoside phosphotransferase" evidence="1">
    <location>
        <begin position="91"/>
        <end position="273"/>
    </location>
</feature>
<dbReference type="Gene3D" id="3.30.200.20">
    <property type="entry name" value="Phosphorylase Kinase, domain 1"/>
    <property type="match status" value="1"/>
</dbReference>
<keyword evidence="2" id="KW-0418">Kinase</keyword>
<accession>A0AAD7NR18</accession>
<dbReference type="InterPro" id="IPR011009">
    <property type="entry name" value="Kinase-like_dom_sf"/>
</dbReference>
<dbReference type="Proteomes" id="UP001215598">
    <property type="component" value="Unassembled WGS sequence"/>
</dbReference>
<organism evidence="2 3">
    <name type="scientific">Mycena metata</name>
    <dbReference type="NCBI Taxonomy" id="1033252"/>
    <lineage>
        <taxon>Eukaryota</taxon>
        <taxon>Fungi</taxon>
        <taxon>Dikarya</taxon>
        <taxon>Basidiomycota</taxon>
        <taxon>Agaricomycotina</taxon>
        <taxon>Agaricomycetes</taxon>
        <taxon>Agaricomycetidae</taxon>
        <taxon>Agaricales</taxon>
        <taxon>Marasmiineae</taxon>
        <taxon>Mycenaceae</taxon>
        <taxon>Mycena</taxon>
    </lineage>
</organism>
<comment type="caution">
    <text evidence="2">The sequence shown here is derived from an EMBL/GenBank/DDBJ whole genome shotgun (WGS) entry which is preliminary data.</text>
</comment>
<evidence type="ECO:0000259" key="1">
    <source>
        <dbReference type="Pfam" id="PF01636"/>
    </source>
</evidence>
<dbReference type="InterPro" id="IPR002575">
    <property type="entry name" value="Aminoglycoside_PTrfase"/>
</dbReference>
<sequence length="378" mass="41041">MSFQEEPRVGDIRRFNHVRLSLISSDGALCILSRLRAGTLTSGLTNVTVRATFSNPITGSSFDSPPFTSAVLKYAPPYIAADPSQPMSVHRQVIEANALRYLAKTPAIPDLFALEFPRLKIPHLIHHDTTANVLWITDLGESQTLSKFLATSPANAREIAVMLGTSVARLWEITAHPAPETLALFGHADGEGAVDFLVPPALAVLSKRGVPDAEVLSARIRTAMEDKETLEPCLSMVDFWPESFLIGADGSLGLVDWEHFGLSTPGAEVGMRAAHLQLLIFKSKNRPAVVNATRTFISAFFTSYAAVRPPSTYFKRQVLIAYGRELVTAIEFSAADLDDEVQKQVLDASVRSLRAAGSSEAEVNATVADVFRLELGKV</sequence>
<evidence type="ECO:0000313" key="3">
    <source>
        <dbReference type="Proteomes" id="UP001215598"/>
    </source>
</evidence>
<dbReference type="Pfam" id="PF01636">
    <property type="entry name" value="APH"/>
    <property type="match status" value="1"/>
</dbReference>
<gene>
    <name evidence="2" type="ORF">B0H16DRAFT_1881127</name>
</gene>
<proteinExistence type="predicted"/>
<dbReference type="GO" id="GO:0016301">
    <property type="term" value="F:kinase activity"/>
    <property type="evidence" value="ECO:0007669"/>
    <property type="project" value="UniProtKB-KW"/>
</dbReference>